<evidence type="ECO:0000313" key="3">
    <source>
        <dbReference type="Proteomes" id="UP000324222"/>
    </source>
</evidence>
<reference evidence="2 3" key="1">
    <citation type="submission" date="2019-05" db="EMBL/GenBank/DDBJ databases">
        <title>Another draft genome of Portunus trituberculatus and its Hox gene families provides insights of decapod evolution.</title>
        <authorList>
            <person name="Jeong J.-H."/>
            <person name="Song I."/>
            <person name="Kim S."/>
            <person name="Choi T."/>
            <person name="Kim D."/>
            <person name="Ryu S."/>
            <person name="Kim W."/>
        </authorList>
    </citation>
    <scope>NUCLEOTIDE SEQUENCE [LARGE SCALE GENOMIC DNA]</scope>
    <source>
        <tissue evidence="2">Muscle</tissue>
    </source>
</reference>
<keyword evidence="3" id="KW-1185">Reference proteome</keyword>
<gene>
    <name evidence="2" type="ORF">E2C01_060042</name>
</gene>
<evidence type="ECO:0000256" key="1">
    <source>
        <dbReference type="SAM" id="MobiDB-lite"/>
    </source>
</evidence>
<name>A0A5B7HAX5_PORTR</name>
<comment type="caution">
    <text evidence="2">The sequence shown here is derived from an EMBL/GenBank/DDBJ whole genome shotgun (WGS) entry which is preliminary data.</text>
</comment>
<feature type="compositionally biased region" description="Basic and acidic residues" evidence="1">
    <location>
        <begin position="76"/>
        <end position="89"/>
    </location>
</feature>
<evidence type="ECO:0000313" key="2">
    <source>
        <dbReference type="EMBL" id="MPC65904.1"/>
    </source>
</evidence>
<organism evidence="2 3">
    <name type="scientific">Portunus trituberculatus</name>
    <name type="common">Swimming crab</name>
    <name type="synonym">Neptunus trituberculatus</name>
    <dbReference type="NCBI Taxonomy" id="210409"/>
    <lineage>
        <taxon>Eukaryota</taxon>
        <taxon>Metazoa</taxon>
        <taxon>Ecdysozoa</taxon>
        <taxon>Arthropoda</taxon>
        <taxon>Crustacea</taxon>
        <taxon>Multicrustacea</taxon>
        <taxon>Malacostraca</taxon>
        <taxon>Eumalacostraca</taxon>
        <taxon>Eucarida</taxon>
        <taxon>Decapoda</taxon>
        <taxon>Pleocyemata</taxon>
        <taxon>Brachyura</taxon>
        <taxon>Eubrachyura</taxon>
        <taxon>Portunoidea</taxon>
        <taxon>Portunidae</taxon>
        <taxon>Portuninae</taxon>
        <taxon>Portunus</taxon>
    </lineage>
</organism>
<sequence length="119" mass="13049">MPLPCWLLACGAAGQGEAGQGEAGVCRVVLADVGDDTVSRAGRLKKASRHLWGAEVGGSRGWGVGGVDREAPSDYRARNAVTHRPESRHKQTSNEMKFADLFGMSKEMRKEIRVRPWEW</sequence>
<proteinExistence type="predicted"/>
<accession>A0A5B7HAX5</accession>
<dbReference type="Proteomes" id="UP000324222">
    <property type="component" value="Unassembled WGS sequence"/>
</dbReference>
<dbReference type="AlphaFoldDB" id="A0A5B7HAX5"/>
<dbReference type="EMBL" id="VSRR010024001">
    <property type="protein sequence ID" value="MPC65904.1"/>
    <property type="molecule type" value="Genomic_DNA"/>
</dbReference>
<protein>
    <submittedName>
        <fullName evidence="2">Uncharacterized protein</fullName>
    </submittedName>
</protein>
<feature type="region of interest" description="Disordered" evidence="1">
    <location>
        <begin position="76"/>
        <end position="96"/>
    </location>
</feature>